<dbReference type="PANTHER" id="PTHR43563">
    <property type="entry name" value="AMINE OXIDASE"/>
    <property type="match status" value="1"/>
</dbReference>
<dbReference type="Gene3D" id="1.10.405.10">
    <property type="entry name" value="Guanine Nucleotide Dissociation Inhibitor, domain 1"/>
    <property type="match status" value="1"/>
</dbReference>
<dbReference type="SUPFAM" id="SSF51905">
    <property type="entry name" value="FAD/NAD(P)-binding domain"/>
    <property type="match status" value="1"/>
</dbReference>
<evidence type="ECO:0000313" key="7">
    <source>
        <dbReference type="Proteomes" id="UP000612585"/>
    </source>
</evidence>
<keyword evidence="3" id="KW-0560">Oxidoreductase</keyword>
<comment type="caution">
    <text evidence="6">The sequence shown here is derived from an EMBL/GenBank/DDBJ whole genome shotgun (WGS) entry which is preliminary data.</text>
</comment>
<feature type="domain" description="Amine oxidase" evidence="5">
    <location>
        <begin position="13"/>
        <end position="435"/>
    </location>
</feature>
<feature type="binding site" evidence="4">
    <location>
        <position position="223"/>
    </location>
    <ligand>
        <name>FAD</name>
        <dbReference type="ChEBI" id="CHEBI:57692"/>
    </ligand>
</feature>
<dbReference type="InterPro" id="IPR001613">
    <property type="entry name" value="Flavin_amine_oxidase"/>
</dbReference>
<reference evidence="6" key="1">
    <citation type="submission" date="2021-01" db="EMBL/GenBank/DDBJ databases">
        <title>Whole genome shotgun sequence of Virgisporangium aurantiacum NBRC 16421.</title>
        <authorList>
            <person name="Komaki H."/>
            <person name="Tamura T."/>
        </authorList>
    </citation>
    <scope>NUCLEOTIDE SEQUENCE</scope>
    <source>
        <strain evidence="6">NBRC 16421</strain>
    </source>
</reference>
<protein>
    <submittedName>
        <fullName evidence="6">Monoamine oxidase</fullName>
    </submittedName>
</protein>
<evidence type="ECO:0000256" key="3">
    <source>
        <dbReference type="ARBA" id="ARBA00023002"/>
    </source>
</evidence>
<dbReference type="GO" id="GO:0016491">
    <property type="term" value="F:oxidoreductase activity"/>
    <property type="evidence" value="ECO:0007669"/>
    <property type="project" value="UniProtKB-KW"/>
</dbReference>
<keyword evidence="7" id="KW-1185">Reference proteome</keyword>
<dbReference type="RefSeq" id="WP_204009268.1">
    <property type="nucleotide sequence ID" value="NZ_BOPG01000089.1"/>
</dbReference>
<dbReference type="AlphaFoldDB" id="A0A8J3ZG04"/>
<evidence type="ECO:0000313" key="6">
    <source>
        <dbReference type="EMBL" id="GIJ63196.1"/>
    </source>
</evidence>
<evidence type="ECO:0000256" key="2">
    <source>
        <dbReference type="ARBA" id="ARBA00005995"/>
    </source>
</evidence>
<dbReference type="PRINTS" id="PR00757">
    <property type="entry name" value="AMINEOXDASEF"/>
</dbReference>
<dbReference type="EMBL" id="BOPG01000089">
    <property type="protein sequence ID" value="GIJ63196.1"/>
    <property type="molecule type" value="Genomic_DNA"/>
</dbReference>
<comment type="similarity">
    <text evidence="2">Belongs to the flavin monoamine oxidase family.</text>
</comment>
<organism evidence="6 7">
    <name type="scientific">Virgisporangium aurantiacum</name>
    <dbReference type="NCBI Taxonomy" id="175570"/>
    <lineage>
        <taxon>Bacteria</taxon>
        <taxon>Bacillati</taxon>
        <taxon>Actinomycetota</taxon>
        <taxon>Actinomycetes</taxon>
        <taxon>Micromonosporales</taxon>
        <taxon>Micromonosporaceae</taxon>
        <taxon>Virgisporangium</taxon>
    </lineage>
</organism>
<dbReference type="InterPro" id="IPR002937">
    <property type="entry name" value="Amino_oxidase"/>
</dbReference>
<gene>
    <name evidence="6" type="ORF">Vau01_107120</name>
</gene>
<feature type="binding site" evidence="4">
    <location>
        <begin position="33"/>
        <end position="34"/>
    </location>
    <ligand>
        <name>FAD</name>
        <dbReference type="ChEBI" id="CHEBI:57692"/>
    </ligand>
</feature>
<dbReference type="Gene3D" id="3.50.50.60">
    <property type="entry name" value="FAD/NAD(P)-binding domain"/>
    <property type="match status" value="1"/>
</dbReference>
<accession>A0A8J3ZG04</accession>
<dbReference type="PANTHER" id="PTHR43563:SF1">
    <property type="entry name" value="AMINE OXIDASE [FLAVIN-CONTAINING] B"/>
    <property type="match status" value="1"/>
</dbReference>
<dbReference type="SUPFAM" id="SSF54373">
    <property type="entry name" value="FAD-linked reductases, C-terminal domain"/>
    <property type="match status" value="1"/>
</dbReference>
<evidence type="ECO:0000259" key="5">
    <source>
        <dbReference type="Pfam" id="PF01593"/>
    </source>
</evidence>
<dbReference type="Pfam" id="PF01593">
    <property type="entry name" value="Amino_oxidase"/>
    <property type="match status" value="1"/>
</dbReference>
<feature type="binding site" evidence="4">
    <location>
        <position position="411"/>
    </location>
    <ligand>
        <name>FAD</name>
        <dbReference type="ChEBI" id="CHEBI:57692"/>
    </ligand>
</feature>
<proteinExistence type="inferred from homology"/>
<evidence type="ECO:0000256" key="1">
    <source>
        <dbReference type="ARBA" id="ARBA00001974"/>
    </source>
</evidence>
<dbReference type="InterPro" id="IPR036188">
    <property type="entry name" value="FAD/NAD-bd_sf"/>
</dbReference>
<dbReference type="Proteomes" id="UP000612585">
    <property type="component" value="Unassembled WGS sequence"/>
</dbReference>
<sequence>MTTVDVAVVGAGLAGLVAARQIQRAGRSVLVLEARDRVGGRLHNHVLPDGQVTDLGGQFVGPTQTCLLALADELGVQTFPVYDTGHTTYSVADRDPVDLPSLDEFFGELDAMAASLSLSRPWTAPHAVDWDAQTFDTWMRTRLPDPAARLLAQLVTTALFTAEPAELSLLHVLVYIRAAGSMGLLTEVVGGAQERRFVGGAQGVAIRLAALLGPDAVRLGTAVRALHQDADGVRVVAGDAEVFADRVVVASPVALADRIRYEPPLPAERAQLHQRVAPGATVKVQLVYPEPFWRAGGSNGRIFTDHGWVRVTFDNTPQSGAPGILVGFVEADAARAFTRLPPRARREAVIDCLVPHFGRPAADPVQYIETDWSAEEWTRGCFGANLPTGTWTRYGHLLRKPVGRLHWAGAETSTVWMNYMEGAVCSGERAAAEVLTAMGSPTGDRVERMSGTIPA</sequence>
<dbReference type="InterPro" id="IPR050703">
    <property type="entry name" value="Flavin_MAO"/>
</dbReference>
<evidence type="ECO:0000256" key="4">
    <source>
        <dbReference type="PIRSR" id="PIRSR601613-1"/>
    </source>
</evidence>
<comment type="cofactor">
    <cofactor evidence="1">
        <name>FAD</name>
        <dbReference type="ChEBI" id="CHEBI:57692"/>
    </cofactor>
</comment>
<name>A0A8J3ZG04_9ACTN</name>
<dbReference type="Gene3D" id="3.90.660.10">
    <property type="match status" value="1"/>
</dbReference>
<feature type="binding site" evidence="4">
    <location>
        <position position="328"/>
    </location>
    <ligand>
        <name>substrate</name>
    </ligand>
</feature>